<keyword evidence="8" id="KW-1003">Cell membrane</keyword>
<dbReference type="PRINTS" id="PR00125">
    <property type="entry name" value="ATPASEDELTA"/>
</dbReference>
<keyword evidence="4 8" id="KW-0406">Ion transport</keyword>
<comment type="function">
    <text evidence="8">This protein is part of the stalk that links CF(0) to CF(1). It either transmits conformational changes from CF(0) to CF(1) or is implicated in proton conduction.</text>
</comment>
<name>A0A926I8E7_9FIRM</name>
<organism evidence="9 10">
    <name type="scientific">Fumia xinanensis</name>
    <dbReference type="NCBI Taxonomy" id="2763659"/>
    <lineage>
        <taxon>Bacteria</taxon>
        <taxon>Bacillati</taxon>
        <taxon>Bacillota</taxon>
        <taxon>Clostridia</taxon>
        <taxon>Eubacteriales</taxon>
        <taxon>Oscillospiraceae</taxon>
        <taxon>Fumia</taxon>
    </lineage>
</organism>
<dbReference type="Pfam" id="PF00213">
    <property type="entry name" value="OSCP"/>
    <property type="match status" value="1"/>
</dbReference>
<reference evidence="9" key="1">
    <citation type="submission" date="2020-08" db="EMBL/GenBank/DDBJ databases">
        <title>Genome public.</title>
        <authorList>
            <person name="Liu C."/>
            <person name="Sun Q."/>
        </authorList>
    </citation>
    <scope>NUCLEOTIDE SEQUENCE</scope>
    <source>
        <strain evidence="9">NSJ-33</strain>
    </source>
</reference>
<dbReference type="Gene3D" id="1.10.520.20">
    <property type="entry name" value="N-terminal domain of the delta subunit of the F1F0-ATP synthase"/>
    <property type="match status" value="1"/>
</dbReference>
<keyword evidence="3 8" id="KW-0375">Hydrogen ion transport</keyword>
<evidence type="ECO:0000313" key="10">
    <source>
        <dbReference type="Proteomes" id="UP000610760"/>
    </source>
</evidence>
<dbReference type="Proteomes" id="UP000610760">
    <property type="component" value="Unassembled WGS sequence"/>
</dbReference>
<evidence type="ECO:0000256" key="8">
    <source>
        <dbReference type="HAMAP-Rule" id="MF_01416"/>
    </source>
</evidence>
<keyword evidence="2 8" id="KW-0813">Transport</keyword>
<evidence type="ECO:0000256" key="1">
    <source>
        <dbReference type="ARBA" id="ARBA00004370"/>
    </source>
</evidence>
<dbReference type="InterPro" id="IPR026015">
    <property type="entry name" value="ATP_synth_OSCP/delta_N_sf"/>
</dbReference>
<keyword evidence="5 8" id="KW-0472">Membrane</keyword>
<dbReference type="PANTHER" id="PTHR11910">
    <property type="entry name" value="ATP SYNTHASE DELTA CHAIN"/>
    <property type="match status" value="1"/>
</dbReference>
<comment type="similarity">
    <text evidence="8">Belongs to the ATPase delta chain family.</text>
</comment>
<evidence type="ECO:0000256" key="7">
    <source>
        <dbReference type="ARBA" id="ARBA00023310"/>
    </source>
</evidence>
<dbReference type="PROSITE" id="PS00389">
    <property type="entry name" value="ATPASE_DELTA"/>
    <property type="match status" value="1"/>
</dbReference>
<keyword evidence="10" id="KW-1185">Reference proteome</keyword>
<dbReference type="GO" id="GO:0046933">
    <property type="term" value="F:proton-transporting ATP synthase activity, rotational mechanism"/>
    <property type="evidence" value="ECO:0007669"/>
    <property type="project" value="UniProtKB-UniRule"/>
</dbReference>
<evidence type="ECO:0000256" key="6">
    <source>
        <dbReference type="ARBA" id="ARBA00023196"/>
    </source>
</evidence>
<evidence type="ECO:0000256" key="5">
    <source>
        <dbReference type="ARBA" id="ARBA00023136"/>
    </source>
</evidence>
<keyword evidence="7 8" id="KW-0066">ATP synthesis</keyword>
<dbReference type="InterPro" id="IPR000711">
    <property type="entry name" value="ATPase_OSCP/dsu"/>
</dbReference>
<comment type="caution">
    <text evidence="9">The sequence shown here is derived from an EMBL/GenBank/DDBJ whole genome shotgun (WGS) entry which is preliminary data.</text>
</comment>
<dbReference type="NCBIfam" id="TIGR01145">
    <property type="entry name" value="ATP_synt_delta"/>
    <property type="match status" value="1"/>
</dbReference>
<evidence type="ECO:0000256" key="2">
    <source>
        <dbReference type="ARBA" id="ARBA00022448"/>
    </source>
</evidence>
<comment type="function">
    <text evidence="8">F(1)F(0) ATP synthase produces ATP from ADP in the presence of a proton or sodium gradient. F-type ATPases consist of two structural domains, F(1) containing the extramembraneous catalytic core and F(0) containing the membrane proton channel, linked together by a central stalk and a peripheral stalk. During catalysis, ATP synthesis in the catalytic domain of F(1) is coupled via a rotary mechanism of the central stalk subunits to proton translocation.</text>
</comment>
<dbReference type="GO" id="GO:0045259">
    <property type="term" value="C:proton-transporting ATP synthase complex"/>
    <property type="evidence" value="ECO:0007669"/>
    <property type="project" value="UniProtKB-KW"/>
</dbReference>
<dbReference type="AlphaFoldDB" id="A0A926I8E7"/>
<dbReference type="EMBL" id="JACRSV010000005">
    <property type="protein sequence ID" value="MBC8560882.1"/>
    <property type="molecule type" value="Genomic_DNA"/>
</dbReference>
<comment type="subcellular location">
    <subcellularLocation>
        <location evidence="8">Cell membrane</location>
        <topology evidence="8">Peripheral membrane protein</topology>
    </subcellularLocation>
    <subcellularLocation>
        <location evidence="1">Membrane</location>
    </subcellularLocation>
</comment>
<dbReference type="GO" id="GO:0005886">
    <property type="term" value="C:plasma membrane"/>
    <property type="evidence" value="ECO:0007669"/>
    <property type="project" value="UniProtKB-SubCell"/>
</dbReference>
<accession>A0A926I8E7</accession>
<dbReference type="SUPFAM" id="SSF47928">
    <property type="entry name" value="N-terminal domain of the delta subunit of the F1F0-ATP synthase"/>
    <property type="match status" value="1"/>
</dbReference>
<dbReference type="HAMAP" id="MF_01416">
    <property type="entry name" value="ATP_synth_delta_bact"/>
    <property type="match status" value="1"/>
</dbReference>
<evidence type="ECO:0000256" key="4">
    <source>
        <dbReference type="ARBA" id="ARBA00023065"/>
    </source>
</evidence>
<sequence>MAELAEKIYGDALFQSALEENKLEQVKAELDALTAVFQAEPAFLAMMDSPAMDAGDKQKILKETFAGSVEEILYNFLRILSDKRRMGLFLSIADQFGALYRQHLGLLEVEAVTAVAMSENQKQKLRDKLSELTGKQILLQNSVDASILGGVILKYNNQEINGSVREKLSALRHQIRGVIA</sequence>
<gene>
    <name evidence="8" type="primary">atpH</name>
    <name evidence="9" type="ORF">H8710_12480</name>
</gene>
<dbReference type="RefSeq" id="WP_249296177.1">
    <property type="nucleotide sequence ID" value="NZ_JACRSV010000005.1"/>
</dbReference>
<evidence type="ECO:0000256" key="3">
    <source>
        <dbReference type="ARBA" id="ARBA00022781"/>
    </source>
</evidence>
<dbReference type="InterPro" id="IPR020781">
    <property type="entry name" value="ATPase_OSCP/d_CS"/>
</dbReference>
<proteinExistence type="inferred from homology"/>
<protein>
    <recommendedName>
        <fullName evidence="8">ATP synthase subunit delta</fullName>
    </recommendedName>
    <alternativeName>
        <fullName evidence="8">ATP synthase F(1) sector subunit delta</fullName>
    </alternativeName>
    <alternativeName>
        <fullName evidence="8">F-type ATPase subunit delta</fullName>
        <shortName evidence="8">F-ATPase subunit delta</shortName>
    </alternativeName>
</protein>
<evidence type="ECO:0000313" key="9">
    <source>
        <dbReference type="EMBL" id="MBC8560882.1"/>
    </source>
</evidence>
<keyword evidence="6 8" id="KW-0139">CF(1)</keyword>